<name>A0A934W6I1_9BURK</name>
<dbReference type="Gene3D" id="3.40.50.10540">
    <property type="entry name" value="Crotonobetainyl-coa:carnitine coa-transferase, domain 1"/>
    <property type="match status" value="1"/>
</dbReference>
<dbReference type="PANTHER" id="PTHR48207">
    <property type="entry name" value="SUCCINATE--HYDROXYMETHYLGLUTARATE COA-TRANSFERASE"/>
    <property type="match status" value="1"/>
</dbReference>
<dbReference type="Gene3D" id="3.30.1540.10">
    <property type="entry name" value="formyl-coa transferase, domain 3"/>
    <property type="match status" value="1"/>
</dbReference>
<keyword evidence="3" id="KW-1185">Reference proteome</keyword>
<dbReference type="GO" id="GO:0008410">
    <property type="term" value="F:CoA-transferase activity"/>
    <property type="evidence" value="ECO:0007669"/>
    <property type="project" value="TreeGrafter"/>
</dbReference>
<dbReference type="PANTHER" id="PTHR48207:SF3">
    <property type="entry name" value="SUCCINATE--HYDROXYMETHYLGLUTARATE COA-TRANSFERASE"/>
    <property type="match status" value="1"/>
</dbReference>
<dbReference type="InterPro" id="IPR044855">
    <property type="entry name" value="CoA-Trfase_III_dom3_sf"/>
</dbReference>
<dbReference type="AlphaFoldDB" id="A0A934W6I1"/>
<evidence type="ECO:0000313" key="2">
    <source>
        <dbReference type="EMBL" id="MBK4735130.1"/>
    </source>
</evidence>
<dbReference type="Proteomes" id="UP000622890">
    <property type="component" value="Unassembled WGS sequence"/>
</dbReference>
<organism evidence="2 3">
    <name type="scientific">Noviherbaspirillum pedocola</name>
    <dbReference type="NCBI Taxonomy" id="2801341"/>
    <lineage>
        <taxon>Bacteria</taxon>
        <taxon>Pseudomonadati</taxon>
        <taxon>Pseudomonadota</taxon>
        <taxon>Betaproteobacteria</taxon>
        <taxon>Burkholderiales</taxon>
        <taxon>Oxalobacteraceae</taxon>
        <taxon>Noviherbaspirillum</taxon>
    </lineage>
</organism>
<dbReference type="InterPro" id="IPR003673">
    <property type="entry name" value="CoA-Trfase_fam_III"/>
</dbReference>
<comment type="caution">
    <text evidence="2">The sequence shown here is derived from an EMBL/GenBank/DDBJ whole genome shotgun (WGS) entry which is preliminary data.</text>
</comment>
<dbReference type="SUPFAM" id="SSF89796">
    <property type="entry name" value="CoA-transferase family III (CaiB/BaiF)"/>
    <property type="match status" value="1"/>
</dbReference>
<gene>
    <name evidence="2" type="ORF">JJB74_10960</name>
</gene>
<accession>A0A934W6I1</accession>
<evidence type="ECO:0000313" key="3">
    <source>
        <dbReference type="Proteomes" id="UP000622890"/>
    </source>
</evidence>
<reference evidence="2" key="1">
    <citation type="submission" date="2021-01" db="EMBL/GenBank/DDBJ databases">
        <title>Genome sequence of strain Noviherbaspirillum sp. DKR-6.</title>
        <authorList>
            <person name="Chaudhary D.K."/>
        </authorList>
    </citation>
    <scope>NUCLEOTIDE SEQUENCE</scope>
    <source>
        <strain evidence="2">DKR-6</strain>
    </source>
</reference>
<protein>
    <submittedName>
        <fullName evidence="2">CoA transferase</fullName>
    </submittedName>
</protein>
<sequence length="400" mass="42864">MSTTPQLPLAGLRVIEMGSLIAGPFAAKTLGEFGAEIIKIEPPGSGDPLRSWRTEEGVTSVWWHVQARNKKSVAIDLRQPEGQDLVRRLAAEADVVIENFRPGTLEQWGLDYDTLSRENPKLIMLRVSGYGQTGPLRDLAGFGVVAEAMGGLRHITGVPGEAPVRPGISIGDSLSALHGVIGILLALYHRDAHGGQGQMIDVALYESVFNMMEGAVPEYDRHGVIREPAGSALQGIAPTNAYPTADGRYVLIAGNGDGIFRRLMKLIGRDDLGEDPELARNPGRVAQMGRIDAAIGAWSSVRSLEECLAQLGEARVPAGKIYTVKDIVEDPHYQARDMLREVTLNDGSQLKVPGVVPKLSATPGRFEGGGPDLGQHTEAVLKSLGLDAARLSELKEKGVI</sequence>
<dbReference type="Pfam" id="PF02515">
    <property type="entry name" value="CoA_transf_3"/>
    <property type="match status" value="1"/>
</dbReference>
<proteinExistence type="predicted"/>
<dbReference type="InterPro" id="IPR023606">
    <property type="entry name" value="CoA-Trfase_III_dom_1_sf"/>
</dbReference>
<dbReference type="InterPro" id="IPR050483">
    <property type="entry name" value="CoA-transferase_III_domain"/>
</dbReference>
<keyword evidence="1 2" id="KW-0808">Transferase</keyword>
<dbReference type="EMBL" id="JAEPBG010000003">
    <property type="protein sequence ID" value="MBK4735130.1"/>
    <property type="molecule type" value="Genomic_DNA"/>
</dbReference>
<evidence type="ECO:0000256" key="1">
    <source>
        <dbReference type="ARBA" id="ARBA00022679"/>
    </source>
</evidence>
<dbReference type="RefSeq" id="WP_200591883.1">
    <property type="nucleotide sequence ID" value="NZ_JAEPBG010000003.1"/>
</dbReference>